<feature type="non-terminal residue" evidence="1">
    <location>
        <position position="216"/>
    </location>
</feature>
<dbReference type="SUPFAM" id="SSF56112">
    <property type="entry name" value="Protein kinase-like (PK-like)"/>
    <property type="match status" value="1"/>
</dbReference>
<dbReference type="InterPro" id="IPR011009">
    <property type="entry name" value="Kinase-like_dom_sf"/>
</dbReference>
<sequence>MKSLGTLYFGPNCINSNSYQEKNIDEKNINGKPGSVPDTNFEPILIAEAQSTNYNHLIKDLTISKLNRRHSRPFIIYKKAFIKTARNNDYNLKVANKVSIIYKNKNNPLNSVGYHKKVNLSRNEITFESLSKEIRKNKGDKYECDTFNGKIEILLRKYNIKRFKYSQIRNHNLIDKGGSAVVYSVYLQGKKCALKSLDVNLEKKWDNKKFKKFLKE</sequence>
<dbReference type="EMBL" id="CAJVQB010005229">
    <property type="protein sequence ID" value="CAG8656353.1"/>
    <property type="molecule type" value="Genomic_DNA"/>
</dbReference>
<proteinExistence type="predicted"/>
<organism evidence="1 2">
    <name type="scientific">Gigaspora margarita</name>
    <dbReference type="NCBI Taxonomy" id="4874"/>
    <lineage>
        <taxon>Eukaryota</taxon>
        <taxon>Fungi</taxon>
        <taxon>Fungi incertae sedis</taxon>
        <taxon>Mucoromycota</taxon>
        <taxon>Glomeromycotina</taxon>
        <taxon>Glomeromycetes</taxon>
        <taxon>Diversisporales</taxon>
        <taxon>Gigasporaceae</taxon>
        <taxon>Gigaspora</taxon>
    </lineage>
</organism>
<comment type="caution">
    <text evidence="1">The sequence shown here is derived from an EMBL/GenBank/DDBJ whole genome shotgun (WGS) entry which is preliminary data.</text>
</comment>
<dbReference type="Proteomes" id="UP000789901">
    <property type="component" value="Unassembled WGS sequence"/>
</dbReference>
<evidence type="ECO:0000313" key="1">
    <source>
        <dbReference type="EMBL" id="CAG8656353.1"/>
    </source>
</evidence>
<protein>
    <submittedName>
        <fullName evidence="1">31194_t:CDS:1</fullName>
    </submittedName>
</protein>
<reference evidence="1 2" key="1">
    <citation type="submission" date="2021-06" db="EMBL/GenBank/DDBJ databases">
        <authorList>
            <person name="Kallberg Y."/>
            <person name="Tangrot J."/>
            <person name="Rosling A."/>
        </authorList>
    </citation>
    <scope>NUCLEOTIDE SEQUENCE [LARGE SCALE GENOMIC DNA]</scope>
    <source>
        <strain evidence="1 2">120-4 pot B 10/14</strain>
    </source>
</reference>
<evidence type="ECO:0000313" key="2">
    <source>
        <dbReference type="Proteomes" id="UP000789901"/>
    </source>
</evidence>
<name>A0ABN7UR04_GIGMA</name>
<keyword evidence="2" id="KW-1185">Reference proteome</keyword>
<accession>A0ABN7UR04</accession>
<gene>
    <name evidence="1" type="ORF">GMARGA_LOCUS9637</name>
</gene>